<dbReference type="AlphaFoldDB" id="A0A8S0RK34"/>
<dbReference type="OrthoDB" id="1929568at2759"/>
<organism evidence="1 2">
    <name type="scientific">Olea europaea subsp. europaea</name>
    <dbReference type="NCBI Taxonomy" id="158383"/>
    <lineage>
        <taxon>Eukaryota</taxon>
        <taxon>Viridiplantae</taxon>
        <taxon>Streptophyta</taxon>
        <taxon>Embryophyta</taxon>
        <taxon>Tracheophyta</taxon>
        <taxon>Spermatophyta</taxon>
        <taxon>Magnoliopsida</taxon>
        <taxon>eudicotyledons</taxon>
        <taxon>Gunneridae</taxon>
        <taxon>Pentapetalae</taxon>
        <taxon>asterids</taxon>
        <taxon>lamiids</taxon>
        <taxon>Lamiales</taxon>
        <taxon>Oleaceae</taxon>
        <taxon>Oleeae</taxon>
        <taxon>Olea</taxon>
    </lineage>
</organism>
<dbReference type="PANTHER" id="PTHR48161">
    <property type="entry name" value="BNACNNG12870D PROTEIN"/>
    <property type="match status" value="1"/>
</dbReference>
<evidence type="ECO:0000313" key="2">
    <source>
        <dbReference type="Proteomes" id="UP000594638"/>
    </source>
</evidence>
<dbReference type="Gramene" id="OE9A057548T1">
    <property type="protein sequence ID" value="OE9A057548C1"/>
    <property type="gene ID" value="OE9A057548"/>
</dbReference>
<proteinExistence type="predicted"/>
<dbReference type="Proteomes" id="UP000594638">
    <property type="component" value="Unassembled WGS sequence"/>
</dbReference>
<dbReference type="EMBL" id="CACTIH010003626">
    <property type="protein sequence ID" value="CAA2979186.1"/>
    <property type="molecule type" value="Genomic_DNA"/>
</dbReference>
<protein>
    <submittedName>
        <fullName evidence="1">Uncharacterized mitochondrial g00660-like</fullName>
    </submittedName>
</protein>
<name>A0A8S0RK34_OLEEU</name>
<sequence length="141" mass="15925">MNYCPLFVGSSDGGVGPLRLWLHLNQGPTKELTQPTLDHHLREENAKLYNMVVEEEMCRVQGRGKTLHFTRARRGSEPYCGRDASRAKLLEMSLFSEAKSISGHQTLQLMKRPYGVKGSVYVVTLLAFQRCLEDGLDTAER</sequence>
<accession>A0A8S0RK34</accession>
<gene>
    <name evidence="1" type="ORF">OLEA9_A057548</name>
</gene>
<evidence type="ECO:0000313" key="1">
    <source>
        <dbReference type="EMBL" id="CAA2979186.1"/>
    </source>
</evidence>
<comment type="caution">
    <text evidence="1">The sequence shown here is derived from an EMBL/GenBank/DDBJ whole genome shotgun (WGS) entry which is preliminary data.</text>
</comment>
<dbReference type="PANTHER" id="PTHR48161:SF1">
    <property type="entry name" value="(RAPE) HYPOTHETICAL PROTEIN"/>
    <property type="match status" value="1"/>
</dbReference>
<keyword evidence="2" id="KW-1185">Reference proteome</keyword>
<reference evidence="1 2" key="1">
    <citation type="submission" date="2019-12" db="EMBL/GenBank/DDBJ databases">
        <authorList>
            <person name="Alioto T."/>
            <person name="Alioto T."/>
            <person name="Gomez Garrido J."/>
        </authorList>
    </citation>
    <scope>NUCLEOTIDE SEQUENCE [LARGE SCALE GENOMIC DNA]</scope>
</reference>